<accession>A0A428KWQ9</accession>
<dbReference type="InterPro" id="IPR026444">
    <property type="entry name" value="Secre_tail"/>
</dbReference>
<keyword evidence="1" id="KW-0732">Signal</keyword>
<reference evidence="2 3" key="1">
    <citation type="submission" date="2018-12" db="EMBL/GenBank/DDBJ databases">
        <authorList>
            <person name="Feng G."/>
            <person name="Zhu H."/>
        </authorList>
    </citation>
    <scope>NUCLEOTIDE SEQUENCE [LARGE SCALE GENOMIC DNA]</scope>
    <source>
        <strain evidence="2 3">KCTC 12533</strain>
    </source>
</reference>
<dbReference type="InterPro" id="IPR013783">
    <property type="entry name" value="Ig-like_fold"/>
</dbReference>
<organism evidence="2 3">
    <name type="scientific">Hymenobacter rigui</name>
    <dbReference type="NCBI Taxonomy" id="334424"/>
    <lineage>
        <taxon>Bacteria</taxon>
        <taxon>Pseudomonadati</taxon>
        <taxon>Bacteroidota</taxon>
        <taxon>Cytophagia</taxon>
        <taxon>Cytophagales</taxon>
        <taxon>Hymenobacteraceae</taxon>
        <taxon>Hymenobacter</taxon>
    </lineage>
</organism>
<feature type="signal peptide" evidence="1">
    <location>
        <begin position="1"/>
        <end position="23"/>
    </location>
</feature>
<sequence>MPFLRIIVCLLVLITGLQSTALAQTPAMQTATSVSRTDPGCVLIICGSISRAGNAADTDPNTAARISPPLALGQAVLGLRFESAAPVGTSAALLLSSGSDLLDVGVLSNINVSTYLGKSRTARQTMALSSLLTVNVLSTTAALVQFPVQQTFDQVEISVGGVVSLSYSLRVHEAYAASAVAPLPVTLTHFKARPAAGGVELSWATAQELNNEAFVVERSADGQQFEELSRVAGAGSTAQTQRYTYLDARPLSLAYYRLRQLDHDGRATWSSIITVQANAASELAVFPVPAGTQITISGPAGIPFQIINQLGQAVRVGTVGGDPVSLAELPAGVYIVRNEATGRNTRFLKQ</sequence>
<name>A0A428KWQ9_9BACT</name>
<dbReference type="RefSeq" id="WP_125417615.1">
    <property type="nucleotide sequence ID" value="NZ_RWIT01000001.1"/>
</dbReference>
<proteinExistence type="predicted"/>
<keyword evidence="3" id="KW-1185">Reference proteome</keyword>
<evidence type="ECO:0000313" key="3">
    <source>
        <dbReference type="Proteomes" id="UP000273500"/>
    </source>
</evidence>
<dbReference type="Gene3D" id="2.60.40.10">
    <property type="entry name" value="Immunoglobulins"/>
    <property type="match status" value="1"/>
</dbReference>
<comment type="caution">
    <text evidence="2">The sequence shown here is derived from an EMBL/GenBank/DDBJ whole genome shotgun (WGS) entry which is preliminary data.</text>
</comment>
<evidence type="ECO:0000313" key="2">
    <source>
        <dbReference type="EMBL" id="RSK51138.1"/>
    </source>
</evidence>
<dbReference type="Proteomes" id="UP000273500">
    <property type="component" value="Unassembled WGS sequence"/>
</dbReference>
<evidence type="ECO:0000256" key="1">
    <source>
        <dbReference type="SAM" id="SignalP"/>
    </source>
</evidence>
<gene>
    <name evidence="2" type="ORF">EI291_02140</name>
</gene>
<dbReference type="NCBIfam" id="TIGR04183">
    <property type="entry name" value="Por_Secre_tail"/>
    <property type="match status" value="1"/>
</dbReference>
<feature type="chain" id="PRO_5019083090" evidence="1">
    <location>
        <begin position="24"/>
        <end position="350"/>
    </location>
</feature>
<dbReference type="EMBL" id="RWIT01000001">
    <property type="protein sequence ID" value="RSK51138.1"/>
    <property type="molecule type" value="Genomic_DNA"/>
</dbReference>
<dbReference type="AlphaFoldDB" id="A0A428KWQ9"/>
<protein>
    <submittedName>
        <fullName evidence="2">T9SS C-terminal target domain-containing protein</fullName>
    </submittedName>
</protein>
<dbReference type="OrthoDB" id="863479at2"/>